<reference evidence="2" key="1">
    <citation type="journal article" date="2023" name="Mol. Phylogenet. Evol.">
        <title>Genome-scale phylogeny and comparative genomics of the fungal order Sordariales.</title>
        <authorList>
            <person name="Hensen N."/>
            <person name="Bonometti L."/>
            <person name="Westerberg I."/>
            <person name="Brannstrom I.O."/>
            <person name="Guillou S."/>
            <person name="Cros-Aarteil S."/>
            <person name="Calhoun S."/>
            <person name="Haridas S."/>
            <person name="Kuo A."/>
            <person name="Mondo S."/>
            <person name="Pangilinan J."/>
            <person name="Riley R."/>
            <person name="LaButti K."/>
            <person name="Andreopoulos B."/>
            <person name="Lipzen A."/>
            <person name="Chen C."/>
            <person name="Yan M."/>
            <person name="Daum C."/>
            <person name="Ng V."/>
            <person name="Clum A."/>
            <person name="Steindorff A."/>
            <person name="Ohm R.A."/>
            <person name="Martin F."/>
            <person name="Silar P."/>
            <person name="Natvig D.O."/>
            <person name="Lalanne C."/>
            <person name="Gautier V."/>
            <person name="Ament-Velasquez S.L."/>
            <person name="Kruys A."/>
            <person name="Hutchinson M.I."/>
            <person name="Powell A.J."/>
            <person name="Barry K."/>
            <person name="Miller A.N."/>
            <person name="Grigoriev I.V."/>
            <person name="Debuchy R."/>
            <person name="Gladieux P."/>
            <person name="Hiltunen Thoren M."/>
            <person name="Johannesson H."/>
        </authorList>
    </citation>
    <scope>NUCLEOTIDE SEQUENCE</scope>
    <source>
        <strain evidence="2">CBS 757.83</strain>
    </source>
</reference>
<accession>A0AAN6Q2C5</accession>
<dbReference type="Proteomes" id="UP001305647">
    <property type="component" value="Unassembled WGS sequence"/>
</dbReference>
<comment type="caution">
    <text evidence="2">The sequence shown here is derived from an EMBL/GenBank/DDBJ whole genome shotgun (WGS) entry which is preliminary data.</text>
</comment>
<dbReference type="EMBL" id="MU863632">
    <property type="protein sequence ID" value="KAK4102258.1"/>
    <property type="molecule type" value="Genomic_DNA"/>
</dbReference>
<evidence type="ECO:0000313" key="2">
    <source>
        <dbReference type="EMBL" id="KAK4102258.1"/>
    </source>
</evidence>
<reference evidence="2" key="2">
    <citation type="submission" date="2023-05" db="EMBL/GenBank/DDBJ databases">
        <authorList>
            <consortium name="Lawrence Berkeley National Laboratory"/>
            <person name="Steindorff A."/>
            <person name="Hensen N."/>
            <person name="Bonometti L."/>
            <person name="Westerberg I."/>
            <person name="Brannstrom I.O."/>
            <person name="Guillou S."/>
            <person name="Cros-Aarteil S."/>
            <person name="Calhoun S."/>
            <person name="Haridas S."/>
            <person name="Kuo A."/>
            <person name="Mondo S."/>
            <person name="Pangilinan J."/>
            <person name="Riley R."/>
            <person name="Labutti K."/>
            <person name="Andreopoulos B."/>
            <person name="Lipzen A."/>
            <person name="Chen C."/>
            <person name="Yanf M."/>
            <person name="Daum C."/>
            <person name="Ng V."/>
            <person name="Clum A."/>
            <person name="Ohm R."/>
            <person name="Martin F."/>
            <person name="Silar P."/>
            <person name="Natvig D."/>
            <person name="Lalanne C."/>
            <person name="Gautier V."/>
            <person name="Ament-Velasquez S.L."/>
            <person name="Kruys A."/>
            <person name="Hutchinson M.I."/>
            <person name="Powell A.J."/>
            <person name="Barry K."/>
            <person name="Miller A.N."/>
            <person name="Grigoriev I.V."/>
            <person name="Debuchy R."/>
            <person name="Gladieux P."/>
            <person name="Thoren M.H."/>
            <person name="Johannesson H."/>
        </authorList>
    </citation>
    <scope>NUCLEOTIDE SEQUENCE</scope>
    <source>
        <strain evidence="2">CBS 757.83</strain>
    </source>
</reference>
<feature type="region of interest" description="Disordered" evidence="1">
    <location>
        <begin position="68"/>
        <end position="109"/>
    </location>
</feature>
<evidence type="ECO:0000313" key="3">
    <source>
        <dbReference type="Proteomes" id="UP001305647"/>
    </source>
</evidence>
<organism evidence="2 3">
    <name type="scientific">Parathielavia hyrcaniae</name>
    <dbReference type="NCBI Taxonomy" id="113614"/>
    <lineage>
        <taxon>Eukaryota</taxon>
        <taxon>Fungi</taxon>
        <taxon>Dikarya</taxon>
        <taxon>Ascomycota</taxon>
        <taxon>Pezizomycotina</taxon>
        <taxon>Sordariomycetes</taxon>
        <taxon>Sordariomycetidae</taxon>
        <taxon>Sordariales</taxon>
        <taxon>Chaetomiaceae</taxon>
        <taxon>Parathielavia</taxon>
    </lineage>
</organism>
<gene>
    <name evidence="2" type="ORF">N658DRAFT_357490</name>
</gene>
<keyword evidence="3" id="KW-1185">Reference proteome</keyword>
<name>A0AAN6Q2C5_9PEZI</name>
<feature type="compositionally biased region" description="Basic and acidic residues" evidence="1">
    <location>
        <begin position="91"/>
        <end position="101"/>
    </location>
</feature>
<protein>
    <submittedName>
        <fullName evidence="2">Uncharacterized protein</fullName>
    </submittedName>
</protein>
<proteinExistence type="predicted"/>
<evidence type="ECO:0000256" key="1">
    <source>
        <dbReference type="SAM" id="MobiDB-lite"/>
    </source>
</evidence>
<dbReference type="AlphaFoldDB" id="A0AAN6Q2C5"/>
<sequence>MTCTGGGILQRLSRAMARHRTDYIRQIRRMRNMAWRISAIQGFLSILPINLDPRADLDCQITTGLGRGARDQAAPTVPTRHAGSSRSRFGHQQDKHADHRPSRQRTRAALRTNKIRTVLSTLNKCVLHQITSTDDESIAIWLVEAPGFGFETHMIVTLTPVGLVCGGLDCFVVQNHEMIGNSSVSQIAKGLGGDDPCTGPGPTTPLLCRHRCDRDNRGSLLALLSGVLLLVMIERALSIQAIFGN</sequence>